<reference evidence="1" key="1">
    <citation type="journal article" date="2020" name="J Insects Food Feed">
        <title>The yellow mealworm (Tenebrio molitor) genome: a resource for the emerging insects as food and feed industry.</title>
        <authorList>
            <person name="Eriksson T."/>
            <person name="Andere A."/>
            <person name="Kelstrup H."/>
            <person name="Emery V."/>
            <person name="Picard C."/>
        </authorList>
    </citation>
    <scope>NUCLEOTIDE SEQUENCE</scope>
    <source>
        <strain evidence="1">Stoneville</strain>
        <tissue evidence="1">Whole head</tissue>
    </source>
</reference>
<evidence type="ECO:0000313" key="1">
    <source>
        <dbReference type="EMBL" id="KAH0820990.1"/>
    </source>
</evidence>
<accession>A0A8J6HLL1</accession>
<proteinExistence type="predicted"/>
<dbReference type="AlphaFoldDB" id="A0A8J6HLL1"/>
<sequence length="129" mass="13869">MTSKASFPVNVLYCALVRCRELTSIVISTRFNSLGSLLTTTVTVSVSLRPCSSKTVKLKMYFPAITSVRISMGDSSDISATLPTARDLSSRVHFHLTIAQSSFDLDPFTITAFIGNSTSKLPPASALGF</sequence>
<protein>
    <submittedName>
        <fullName evidence="1">Uncharacterized protein</fullName>
    </submittedName>
</protein>
<reference evidence="1" key="2">
    <citation type="submission" date="2021-08" db="EMBL/GenBank/DDBJ databases">
        <authorList>
            <person name="Eriksson T."/>
        </authorList>
    </citation>
    <scope>NUCLEOTIDE SEQUENCE</scope>
    <source>
        <strain evidence="1">Stoneville</strain>
        <tissue evidence="1">Whole head</tissue>
    </source>
</reference>
<comment type="caution">
    <text evidence="1">The sequence shown here is derived from an EMBL/GenBank/DDBJ whole genome shotgun (WGS) entry which is preliminary data.</text>
</comment>
<keyword evidence="2" id="KW-1185">Reference proteome</keyword>
<dbReference type="EMBL" id="JABDTM020009822">
    <property type="protein sequence ID" value="KAH0820990.1"/>
    <property type="molecule type" value="Genomic_DNA"/>
</dbReference>
<organism evidence="1 2">
    <name type="scientific">Tenebrio molitor</name>
    <name type="common">Yellow mealworm beetle</name>
    <dbReference type="NCBI Taxonomy" id="7067"/>
    <lineage>
        <taxon>Eukaryota</taxon>
        <taxon>Metazoa</taxon>
        <taxon>Ecdysozoa</taxon>
        <taxon>Arthropoda</taxon>
        <taxon>Hexapoda</taxon>
        <taxon>Insecta</taxon>
        <taxon>Pterygota</taxon>
        <taxon>Neoptera</taxon>
        <taxon>Endopterygota</taxon>
        <taxon>Coleoptera</taxon>
        <taxon>Polyphaga</taxon>
        <taxon>Cucujiformia</taxon>
        <taxon>Tenebrionidae</taxon>
        <taxon>Tenebrio</taxon>
    </lineage>
</organism>
<dbReference type="Proteomes" id="UP000719412">
    <property type="component" value="Unassembled WGS sequence"/>
</dbReference>
<gene>
    <name evidence="1" type="ORF">GEV33_001801</name>
</gene>
<evidence type="ECO:0000313" key="2">
    <source>
        <dbReference type="Proteomes" id="UP000719412"/>
    </source>
</evidence>
<name>A0A8J6HLL1_TENMO</name>